<evidence type="ECO:0000256" key="1">
    <source>
        <dbReference type="ARBA" id="ARBA00022630"/>
    </source>
</evidence>
<keyword evidence="1" id="KW-0285">Flavoprotein</keyword>
<sequence length="297" mass="32214">MPSGYSRRSWTRRAGAVEDRPVELGVFGLNAKAAIPHTTRLARLAEDLGYRSWWCGEHVVLPSPRVAPSPMDPEDPILDPLVHLAHVAAVTERLELGTGVLVLPQRHPLLLAKQAASLDVLSGGRLLLGVGAGYLEPELAALGVPMSERGGRTDDYIDAMRALWTDPAPVSFAGRHVDFRNLDAHPRPVRGPRIVVGGHSRAAFRRAVARGHGWLGVGGGPDDLAAHLRGLARAAEEVERPAHLGRLEVNFVQIDPVEVTPADRDRYAESGVDRLALYPLPLEDVDDVARFLERHAG</sequence>
<keyword evidence="7" id="KW-1185">Reference proteome</keyword>
<accession>A0A495XAJ7</accession>
<name>A0A495XAJ7_9PSEU</name>
<evidence type="ECO:0000256" key="2">
    <source>
        <dbReference type="ARBA" id="ARBA00022643"/>
    </source>
</evidence>
<feature type="domain" description="Luciferase-like" evidence="5">
    <location>
        <begin position="31"/>
        <end position="252"/>
    </location>
</feature>
<dbReference type="PANTHER" id="PTHR42847:SF4">
    <property type="entry name" value="ALKANESULFONATE MONOOXYGENASE-RELATED"/>
    <property type="match status" value="1"/>
</dbReference>
<dbReference type="GO" id="GO:0008726">
    <property type="term" value="F:alkanesulfonate monooxygenase activity"/>
    <property type="evidence" value="ECO:0007669"/>
    <property type="project" value="TreeGrafter"/>
</dbReference>
<dbReference type="InterPro" id="IPR036661">
    <property type="entry name" value="Luciferase-like_sf"/>
</dbReference>
<dbReference type="InterPro" id="IPR019921">
    <property type="entry name" value="Lucif-like_OxRdtase_Rv2161c"/>
</dbReference>
<evidence type="ECO:0000256" key="3">
    <source>
        <dbReference type="ARBA" id="ARBA00023002"/>
    </source>
</evidence>
<evidence type="ECO:0000259" key="5">
    <source>
        <dbReference type="Pfam" id="PF00296"/>
    </source>
</evidence>
<dbReference type="EMBL" id="RBXR01000001">
    <property type="protein sequence ID" value="RKT68548.1"/>
    <property type="molecule type" value="Genomic_DNA"/>
</dbReference>
<evidence type="ECO:0000313" key="7">
    <source>
        <dbReference type="Proteomes" id="UP000272729"/>
    </source>
</evidence>
<evidence type="ECO:0000313" key="6">
    <source>
        <dbReference type="EMBL" id="RKT68548.1"/>
    </source>
</evidence>
<evidence type="ECO:0000256" key="4">
    <source>
        <dbReference type="ARBA" id="ARBA00023033"/>
    </source>
</evidence>
<protein>
    <submittedName>
        <fullName evidence="6">Putative F420-dependent oxidoreductase</fullName>
    </submittedName>
</protein>
<dbReference type="AlphaFoldDB" id="A0A495XAJ7"/>
<organism evidence="6 7">
    <name type="scientific">Saccharothrix variisporea</name>
    <dbReference type="NCBI Taxonomy" id="543527"/>
    <lineage>
        <taxon>Bacteria</taxon>
        <taxon>Bacillati</taxon>
        <taxon>Actinomycetota</taxon>
        <taxon>Actinomycetes</taxon>
        <taxon>Pseudonocardiales</taxon>
        <taxon>Pseudonocardiaceae</taxon>
        <taxon>Saccharothrix</taxon>
    </lineage>
</organism>
<dbReference type="Pfam" id="PF00296">
    <property type="entry name" value="Bac_luciferase"/>
    <property type="match status" value="1"/>
</dbReference>
<reference evidence="6 7" key="1">
    <citation type="submission" date="2018-10" db="EMBL/GenBank/DDBJ databases">
        <title>Sequencing the genomes of 1000 actinobacteria strains.</title>
        <authorList>
            <person name="Klenk H.-P."/>
        </authorList>
    </citation>
    <scope>NUCLEOTIDE SEQUENCE [LARGE SCALE GENOMIC DNA]</scope>
    <source>
        <strain evidence="6 7">DSM 43911</strain>
    </source>
</reference>
<dbReference type="Proteomes" id="UP000272729">
    <property type="component" value="Unassembled WGS sequence"/>
</dbReference>
<dbReference type="SUPFAM" id="SSF51679">
    <property type="entry name" value="Bacterial luciferase-like"/>
    <property type="match status" value="1"/>
</dbReference>
<proteinExistence type="predicted"/>
<dbReference type="NCBIfam" id="TIGR03619">
    <property type="entry name" value="F420_Rv2161c"/>
    <property type="match status" value="1"/>
</dbReference>
<dbReference type="InterPro" id="IPR011251">
    <property type="entry name" value="Luciferase-like_dom"/>
</dbReference>
<dbReference type="PANTHER" id="PTHR42847">
    <property type="entry name" value="ALKANESULFONATE MONOOXYGENASE"/>
    <property type="match status" value="1"/>
</dbReference>
<comment type="caution">
    <text evidence="6">The sequence shown here is derived from an EMBL/GenBank/DDBJ whole genome shotgun (WGS) entry which is preliminary data.</text>
</comment>
<gene>
    <name evidence="6" type="ORF">DFJ66_1740</name>
</gene>
<dbReference type="GO" id="GO:0046306">
    <property type="term" value="P:alkanesulfonate catabolic process"/>
    <property type="evidence" value="ECO:0007669"/>
    <property type="project" value="TreeGrafter"/>
</dbReference>
<keyword evidence="2" id="KW-0288">FMN</keyword>
<keyword evidence="3" id="KW-0560">Oxidoreductase</keyword>
<dbReference type="Gene3D" id="3.20.20.30">
    <property type="entry name" value="Luciferase-like domain"/>
    <property type="match status" value="1"/>
</dbReference>
<dbReference type="InterPro" id="IPR050172">
    <property type="entry name" value="SsuD_RutA_monooxygenase"/>
</dbReference>
<keyword evidence="4" id="KW-0503">Monooxygenase</keyword>